<dbReference type="InterPro" id="IPR024661">
    <property type="entry name" value="RNA_pol_III_Rpc31"/>
</dbReference>
<evidence type="ECO:0000256" key="5">
    <source>
        <dbReference type="SAM" id="MobiDB-lite"/>
    </source>
</evidence>
<gene>
    <name evidence="6" type="ORF">BDQ12DRAFT_684069</name>
</gene>
<comment type="function">
    <text evidence="4">DNA-dependent RNA polymerase catalyzes the transcription of DNA into RNA using the four ribonucleoside triphosphates as substrates. Specific peripheric component of RNA polymerase III which synthesizes small RNAs, such as 5S rRNA and tRNAs.</text>
</comment>
<dbReference type="AlphaFoldDB" id="A0A5C3M0E2"/>
<evidence type="ECO:0000313" key="7">
    <source>
        <dbReference type="Proteomes" id="UP000308652"/>
    </source>
</evidence>
<evidence type="ECO:0000256" key="3">
    <source>
        <dbReference type="ARBA" id="ARBA00023242"/>
    </source>
</evidence>
<protein>
    <recommendedName>
        <fullName evidence="4">DNA-directed RNA polymerase III subunit</fullName>
    </recommendedName>
</protein>
<comment type="subunit">
    <text evidence="4">Component of the RNA polymerase III (Pol III) complex.</text>
</comment>
<dbReference type="PANTHER" id="PTHR15367:SF2">
    <property type="entry name" value="DNA-DIRECTED RNA POLYMERASE III SUBUNIT"/>
    <property type="match status" value="1"/>
</dbReference>
<feature type="compositionally biased region" description="Gly residues" evidence="5">
    <location>
        <begin position="1"/>
        <end position="21"/>
    </location>
</feature>
<evidence type="ECO:0000313" key="6">
    <source>
        <dbReference type="EMBL" id="TFK38163.1"/>
    </source>
</evidence>
<reference evidence="6 7" key="1">
    <citation type="journal article" date="2019" name="Nat. Ecol. Evol.">
        <title>Megaphylogeny resolves global patterns of mushroom evolution.</title>
        <authorList>
            <person name="Varga T."/>
            <person name="Krizsan K."/>
            <person name="Foldi C."/>
            <person name="Dima B."/>
            <person name="Sanchez-Garcia M."/>
            <person name="Sanchez-Ramirez S."/>
            <person name="Szollosi G.J."/>
            <person name="Szarkandi J.G."/>
            <person name="Papp V."/>
            <person name="Albert L."/>
            <person name="Andreopoulos W."/>
            <person name="Angelini C."/>
            <person name="Antonin V."/>
            <person name="Barry K.W."/>
            <person name="Bougher N.L."/>
            <person name="Buchanan P."/>
            <person name="Buyck B."/>
            <person name="Bense V."/>
            <person name="Catcheside P."/>
            <person name="Chovatia M."/>
            <person name="Cooper J."/>
            <person name="Damon W."/>
            <person name="Desjardin D."/>
            <person name="Finy P."/>
            <person name="Geml J."/>
            <person name="Haridas S."/>
            <person name="Hughes K."/>
            <person name="Justo A."/>
            <person name="Karasinski D."/>
            <person name="Kautmanova I."/>
            <person name="Kiss B."/>
            <person name="Kocsube S."/>
            <person name="Kotiranta H."/>
            <person name="LaButti K.M."/>
            <person name="Lechner B.E."/>
            <person name="Liimatainen K."/>
            <person name="Lipzen A."/>
            <person name="Lukacs Z."/>
            <person name="Mihaltcheva S."/>
            <person name="Morgado L.N."/>
            <person name="Niskanen T."/>
            <person name="Noordeloos M.E."/>
            <person name="Ohm R.A."/>
            <person name="Ortiz-Santana B."/>
            <person name="Ovrebo C."/>
            <person name="Racz N."/>
            <person name="Riley R."/>
            <person name="Savchenko A."/>
            <person name="Shiryaev A."/>
            <person name="Soop K."/>
            <person name="Spirin V."/>
            <person name="Szebenyi C."/>
            <person name="Tomsovsky M."/>
            <person name="Tulloss R.E."/>
            <person name="Uehling J."/>
            <person name="Grigoriev I.V."/>
            <person name="Vagvolgyi C."/>
            <person name="Papp T."/>
            <person name="Martin F.M."/>
            <person name="Miettinen O."/>
            <person name="Hibbett D.S."/>
            <person name="Nagy L.G."/>
        </authorList>
    </citation>
    <scope>NUCLEOTIDE SEQUENCE [LARGE SCALE GENOMIC DNA]</scope>
    <source>
        <strain evidence="6 7">CBS 166.37</strain>
    </source>
</reference>
<dbReference type="Pfam" id="PF11705">
    <property type="entry name" value="RNA_pol_3_Rpc31"/>
    <property type="match status" value="1"/>
</dbReference>
<proteinExistence type="inferred from homology"/>
<accession>A0A5C3M0E2</accession>
<feature type="compositionally biased region" description="Acidic residues" evidence="5">
    <location>
        <begin position="174"/>
        <end position="186"/>
    </location>
</feature>
<keyword evidence="7" id="KW-1185">Reference proteome</keyword>
<feature type="compositionally biased region" description="Acidic residues" evidence="5">
    <location>
        <begin position="149"/>
        <end position="160"/>
    </location>
</feature>
<dbReference type="GO" id="GO:0006383">
    <property type="term" value="P:transcription by RNA polymerase III"/>
    <property type="evidence" value="ECO:0007669"/>
    <property type="project" value="UniProtKB-UniRule"/>
</dbReference>
<dbReference type="OrthoDB" id="5377312at2759"/>
<evidence type="ECO:0000256" key="4">
    <source>
        <dbReference type="PIRNR" id="PIRNR000777"/>
    </source>
</evidence>
<comment type="similarity">
    <text evidence="2 4">Belongs to the eukaryotic RPC7 RNA polymerase subunit family.</text>
</comment>
<dbReference type="GO" id="GO:0005666">
    <property type="term" value="C:RNA polymerase III complex"/>
    <property type="evidence" value="ECO:0007669"/>
    <property type="project" value="UniProtKB-UniRule"/>
</dbReference>
<evidence type="ECO:0000256" key="2">
    <source>
        <dbReference type="ARBA" id="ARBA00008352"/>
    </source>
</evidence>
<organism evidence="6 7">
    <name type="scientific">Crucibulum laeve</name>
    <dbReference type="NCBI Taxonomy" id="68775"/>
    <lineage>
        <taxon>Eukaryota</taxon>
        <taxon>Fungi</taxon>
        <taxon>Dikarya</taxon>
        <taxon>Basidiomycota</taxon>
        <taxon>Agaricomycotina</taxon>
        <taxon>Agaricomycetes</taxon>
        <taxon>Agaricomycetidae</taxon>
        <taxon>Agaricales</taxon>
        <taxon>Agaricineae</taxon>
        <taxon>Nidulariaceae</taxon>
        <taxon>Crucibulum</taxon>
    </lineage>
</organism>
<feature type="compositionally biased region" description="Gly residues" evidence="5">
    <location>
        <begin position="202"/>
        <end position="216"/>
    </location>
</feature>
<dbReference type="STRING" id="68775.A0A5C3M0E2"/>
<dbReference type="EMBL" id="ML213604">
    <property type="protein sequence ID" value="TFK38163.1"/>
    <property type="molecule type" value="Genomic_DNA"/>
</dbReference>
<keyword evidence="6" id="KW-0804">Transcription</keyword>
<sequence>MSRGGGRGSRGGFRGRGGFAGGATQPPMGLTFADIQNLSREATALYPPVRLPVFTEPSSDEKRIAELQLGFATRLRSSQYFIVEKAKSIELPRYSDKYRPSPASQPTLKRKELHAPYFPTNIFEDYFNPKRKRKADPNSTVSKRMNIDELAEDREDEEKSSDERSDVGSQAAESDYDVDEEYDNDYAENYFDNGEGDDMDDLGGGGGDDGGAGDYD</sequence>
<dbReference type="PANTHER" id="PTHR15367">
    <property type="entry name" value="DNA-DIRECTED RNA POLYMERASE III"/>
    <property type="match status" value="1"/>
</dbReference>
<dbReference type="PIRSF" id="PIRSF000777">
    <property type="entry name" value="RNA_polIII_C31"/>
    <property type="match status" value="1"/>
</dbReference>
<comment type="subcellular location">
    <subcellularLocation>
        <location evidence="1 4">Nucleus</location>
    </subcellularLocation>
</comment>
<dbReference type="Proteomes" id="UP000308652">
    <property type="component" value="Unassembled WGS sequence"/>
</dbReference>
<feature type="region of interest" description="Disordered" evidence="5">
    <location>
        <begin position="1"/>
        <end position="26"/>
    </location>
</feature>
<keyword evidence="6" id="KW-0240">DNA-directed RNA polymerase</keyword>
<name>A0A5C3M0E2_9AGAR</name>
<feature type="region of interest" description="Disordered" evidence="5">
    <location>
        <begin position="129"/>
        <end position="216"/>
    </location>
</feature>
<evidence type="ECO:0000256" key="1">
    <source>
        <dbReference type="ARBA" id="ARBA00004123"/>
    </source>
</evidence>
<keyword evidence="3 4" id="KW-0539">Nucleus</keyword>